<name>A0A2T0MEB8_9ACTN</name>
<evidence type="ECO:0000256" key="5">
    <source>
        <dbReference type="SAM" id="SignalP"/>
    </source>
</evidence>
<evidence type="ECO:0000313" key="7">
    <source>
        <dbReference type="Proteomes" id="UP000238312"/>
    </source>
</evidence>
<dbReference type="Proteomes" id="UP000238312">
    <property type="component" value="Unassembled WGS sequence"/>
</dbReference>
<keyword evidence="7" id="KW-1185">Reference proteome</keyword>
<accession>A0A2T0MEB8</accession>
<keyword evidence="3" id="KW-1133">Transmembrane helix</keyword>
<dbReference type="Pfam" id="PF04228">
    <property type="entry name" value="Zn_peptidase"/>
    <property type="match status" value="1"/>
</dbReference>
<comment type="caution">
    <text evidence="6">The sequence shown here is derived from an EMBL/GenBank/DDBJ whole genome shotgun (WGS) entry which is preliminary data.</text>
</comment>
<evidence type="ECO:0000256" key="1">
    <source>
        <dbReference type="ARBA" id="ARBA00004167"/>
    </source>
</evidence>
<proteinExistence type="predicted"/>
<evidence type="ECO:0000313" key="6">
    <source>
        <dbReference type="EMBL" id="PRX55887.1"/>
    </source>
</evidence>
<feature type="chain" id="PRO_5015759328" description="Metalloprotease" evidence="5">
    <location>
        <begin position="27"/>
        <end position="260"/>
    </location>
</feature>
<evidence type="ECO:0000256" key="4">
    <source>
        <dbReference type="ARBA" id="ARBA00023136"/>
    </source>
</evidence>
<dbReference type="GO" id="GO:0016020">
    <property type="term" value="C:membrane"/>
    <property type="evidence" value="ECO:0007669"/>
    <property type="project" value="UniProtKB-SubCell"/>
</dbReference>
<evidence type="ECO:0000256" key="3">
    <source>
        <dbReference type="ARBA" id="ARBA00022989"/>
    </source>
</evidence>
<keyword evidence="2" id="KW-0812">Transmembrane</keyword>
<feature type="signal peptide" evidence="5">
    <location>
        <begin position="1"/>
        <end position="26"/>
    </location>
</feature>
<organism evidence="6 7">
    <name type="scientific">Nonomuraea fuscirosea</name>
    <dbReference type="NCBI Taxonomy" id="1291556"/>
    <lineage>
        <taxon>Bacteria</taxon>
        <taxon>Bacillati</taxon>
        <taxon>Actinomycetota</taxon>
        <taxon>Actinomycetes</taxon>
        <taxon>Streptosporangiales</taxon>
        <taxon>Streptosporangiaceae</taxon>
        <taxon>Nonomuraea</taxon>
    </lineage>
</organism>
<comment type="subcellular location">
    <subcellularLocation>
        <location evidence="1">Membrane</location>
        <topology evidence="1">Single-pass membrane protein</topology>
    </subcellularLocation>
</comment>
<evidence type="ECO:0008006" key="8">
    <source>
        <dbReference type="Google" id="ProtNLM"/>
    </source>
</evidence>
<sequence>MPVMRLSALVAVLLCAALLPAHSAQASAYPIRDRALTANKLYDSGRLQPSECPERKIEPDDVAQAKRYLQAVLTCLNASWGAHLTRAGLPFTKARMGFITKPRRFCGSKWGNASGAYCASDKRFLILLDDDLLEVTSDLFLFSLAAHEFAHHLQNVTGINRAFERYPYKGKKELNEQFRRNELQAECLGGVFIGSVWGSLDRDGDDWDQLLDINRHSGDEQAKVRDHGKGRNIAAWLDKGFRAASPAACNTWTAPAQKVS</sequence>
<keyword evidence="5" id="KW-0732">Signal</keyword>
<keyword evidence="4" id="KW-0472">Membrane</keyword>
<dbReference type="InterPro" id="IPR007343">
    <property type="entry name" value="Uncharacterised_pept_Zn_put"/>
</dbReference>
<dbReference type="PANTHER" id="PTHR30168">
    <property type="entry name" value="PUTATIVE MEMBRANE PROTEIN YPFJ"/>
    <property type="match status" value="1"/>
</dbReference>
<dbReference type="EMBL" id="PVNG01000025">
    <property type="protein sequence ID" value="PRX55887.1"/>
    <property type="molecule type" value="Genomic_DNA"/>
</dbReference>
<reference evidence="6 7" key="1">
    <citation type="submission" date="2018-03" db="EMBL/GenBank/DDBJ databases">
        <title>Genomic Encyclopedia of Type Strains, Phase III (KMG-III): the genomes of soil and plant-associated and newly described type strains.</title>
        <authorList>
            <person name="Whitman W."/>
        </authorList>
    </citation>
    <scope>NUCLEOTIDE SEQUENCE [LARGE SCALE GENOMIC DNA]</scope>
    <source>
        <strain evidence="6 7">CGMCC 4.7104</strain>
    </source>
</reference>
<dbReference type="PANTHER" id="PTHR30168:SF0">
    <property type="entry name" value="INNER MEMBRANE PROTEIN"/>
    <property type="match status" value="1"/>
</dbReference>
<evidence type="ECO:0000256" key="2">
    <source>
        <dbReference type="ARBA" id="ARBA00022692"/>
    </source>
</evidence>
<gene>
    <name evidence="6" type="ORF">B0I32_125107</name>
</gene>
<dbReference type="OrthoDB" id="9774900at2"/>
<protein>
    <recommendedName>
        <fullName evidence="8">Metalloprotease</fullName>
    </recommendedName>
</protein>
<dbReference type="AlphaFoldDB" id="A0A2T0MEB8"/>